<dbReference type="SUPFAM" id="SSF50978">
    <property type="entry name" value="WD40 repeat-like"/>
    <property type="match status" value="1"/>
</dbReference>
<keyword evidence="4 9" id="KW-0853">WD repeat</keyword>
<feature type="signal peptide" evidence="10">
    <location>
        <begin position="1"/>
        <end position="28"/>
    </location>
</feature>
<dbReference type="PANTHER" id="PTHR19861">
    <property type="entry name" value="WD40 REPEAT PROTEIN SWD2"/>
    <property type="match status" value="1"/>
</dbReference>
<dbReference type="PANTHER" id="PTHR19861:SF0">
    <property type="entry name" value="WD REPEAT-CONTAINING PROTEIN 82"/>
    <property type="match status" value="1"/>
</dbReference>
<keyword evidence="7" id="KW-0804">Transcription</keyword>
<dbReference type="Proteomes" id="UP000694413">
    <property type="component" value="Unassembled WGS sequence"/>
</dbReference>
<name>A0A8D2QKH4_ZONAL</name>
<feature type="repeat" description="WD" evidence="9">
    <location>
        <begin position="299"/>
        <end position="340"/>
    </location>
</feature>
<dbReference type="InterPro" id="IPR015943">
    <property type="entry name" value="WD40/YVTN_repeat-like_dom_sf"/>
</dbReference>
<dbReference type="GO" id="GO:0006353">
    <property type="term" value="P:DNA-templated transcription termination"/>
    <property type="evidence" value="ECO:0007669"/>
    <property type="project" value="UniProtKB-KW"/>
</dbReference>
<keyword evidence="8" id="KW-0539">Nucleus</keyword>
<dbReference type="Gene3D" id="2.130.10.10">
    <property type="entry name" value="YVTN repeat-like/Quinoprotein amine dehydrogenase"/>
    <property type="match status" value="2"/>
</dbReference>
<proteinExistence type="inferred from homology"/>
<evidence type="ECO:0000256" key="1">
    <source>
        <dbReference type="ARBA" id="ARBA00004123"/>
    </source>
</evidence>
<keyword evidence="10" id="KW-0732">Signal</keyword>
<dbReference type="PROSITE" id="PS50294">
    <property type="entry name" value="WD_REPEATS_REGION"/>
    <property type="match status" value="1"/>
</dbReference>
<dbReference type="InterPro" id="IPR001680">
    <property type="entry name" value="WD40_rpt"/>
</dbReference>
<evidence type="ECO:0000313" key="12">
    <source>
        <dbReference type="Proteomes" id="UP000694413"/>
    </source>
</evidence>
<keyword evidence="6" id="KW-0805">Transcription regulation</keyword>
<dbReference type="GO" id="GO:0140744">
    <property type="term" value="P:negative regulation of lncRNA transcription"/>
    <property type="evidence" value="ECO:0007669"/>
    <property type="project" value="UniProtKB-ARBA"/>
</dbReference>
<evidence type="ECO:0000256" key="9">
    <source>
        <dbReference type="PROSITE-ProRule" id="PRU00221"/>
    </source>
</evidence>
<dbReference type="GO" id="GO:0110064">
    <property type="term" value="P:lncRNA catabolic process"/>
    <property type="evidence" value="ECO:0007669"/>
    <property type="project" value="UniProtKB-ARBA"/>
</dbReference>
<comment type="similarity">
    <text evidence="2">Belongs to the WD repeat SWD2 family.</text>
</comment>
<dbReference type="AlphaFoldDB" id="A0A8D2QKH4"/>
<comment type="subcellular location">
    <subcellularLocation>
        <location evidence="1">Nucleus</location>
    </subcellularLocation>
</comment>
<dbReference type="InterPro" id="IPR037867">
    <property type="entry name" value="Swd2/WDR82"/>
</dbReference>
<dbReference type="GO" id="GO:0032785">
    <property type="term" value="P:negative regulation of DNA-templated transcription, elongation"/>
    <property type="evidence" value="ECO:0007669"/>
    <property type="project" value="UniProtKB-ARBA"/>
</dbReference>
<evidence type="ECO:0000256" key="3">
    <source>
        <dbReference type="ARBA" id="ARBA00022472"/>
    </source>
</evidence>
<evidence type="ECO:0000256" key="7">
    <source>
        <dbReference type="ARBA" id="ARBA00023163"/>
    </source>
</evidence>
<dbReference type="Ensembl" id="ENSZALT00000029127.1">
    <property type="protein sequence ID" value="ENSZALP00000022398.1"/>
    <property type="gene ID" value="ENSZALG00000017399.1"/>
</dbReference>
<evidence type="ECO:0000256" key="5">
    <source>
        <dbReference type="ARBA" id="ARBA00022737"/>
    </source>
</evidence>
<dbReference type="FunFam" id="2.130.10.10:FF:000065">
    <property type="entry name" value="WD repeat-containing protein 82"/>
    <property type="match status" value="1"/>
</dbReference>
<evidence type="ECO:0000256" key="8">
    <source>
        <dbReference type="ARBA" id="ARBA00023242"/>
    </source>
</evidence>
<evidence type="ECO:0000256" key="4">
    <source>
        <dbReference type="ARBA" id="ARBA00022574"/>
    </source>
</evidence>
<reference evidence="11" key="1">
    <citation type="submission" date="2025-08" db="UniProtKB">
        <authorList>
            <consortium name="Ensembl"/>
        </authorList>
    </citation>
    <scope>IDENTIFICATION</scope>
</reference>
<dbReference type="Pfam" id="PF00400">
    <property type="entry name" value="WD40"/>
    <property type="match status" value="2"/>
</dbReference>
<keyword evidence="12" id="KW-1185">Reference proteome</keyword>
<dbReference type="PROSITE" id="PS50082">
    <property type="entry name" value="WD_REPEATS_2"/>
    <property type="match status" value="2"/>
</dbReference>
<organism evidence="11 12">
    <name type="scientific">Zonotrichia albicollis</name>
    <name type="common">White-throated sparrow</name>
    <name type="synonym">Fringilla albicollis</name>
    <dbReference type="NCBI Taxonomy" id="44394"/>
    <lineage>
        <taxon>Eukaryota</taxon>
        <taxon>Metazoa</taxon>
        <taxon>Chordata</taxon>
        <taxon>Craniata</taxon>
        <taxon>Vertebrata</taxon>
        <taxon>Euteleostomi</taxon>
        <taxon>Archelosauria</taxon>
        <taxon>Archosauria</taxon>
        <taxon>Dinosauria</taxon>
        <taxon>Saurischia</taxon>
        <taxon>Theropoda</taxon>
        <taxon>Coelurosauria</taxon>
        <taxon>Aves</taxon>
        <taxon>Neognathae</taxon>
        <taxon>Neoaves</taxon>
        <taxon>Telluraves</taxon>
        <taxon>Australaves</taxon>
        <taxon>Passeriformes</taxon>
        <taxon>Passerellidae</taxon>
        <taxon>Zonotrichia</taxon>
    </lineage>
</organism>
<dbReference type="SMART" id="SM00320">
    <property type="entry name" value="WD40"/>
    <property type="match status" value="5"/>
</dbReference>
<dbReference type="GO" id="GO:0048188">
    <property type="term" value="C:Set1C/COMPASS complex"/>
    <property type="evidence" value="ECO:0007669"/>
    <property type="project" value="TreeGrafter"/>
</dbReference>
<feature type="repeat" description="WD" evidence="9">
    <location>
        <begin position="167"/>
        <end position="202"/>
    </location>
</feature>
<gene>
    <name evidence="11" type="primary">WDR82</name>
</gene>
<dbReference type="GO" id="GO:0071027">
    <property type="term" value="P:nuclear RNA surveillance"/>
    <property type="evidence" value="ECO:0007669"/>
    <property type="project" value="UniProtKB-ARBA"/>
</dbReference>
<evidence type="ECO:0000256" key="2">
    <source>
        <dbReference type="ARBA" id="ARBA00005616"/>
    </source>
</evidence>
<dbReference type="GO" id="GO:0003682">
    <property type="term" value="F:chromatin binding"/>
    <property type="evidence" value="ECO:0007669"/>
    <property type="project" value="TreeGrafter"/>
</dbReference>
<evidence type="ECO:0000256" key="6">
    <source>
        <dbReference type="ARBA" id="ARBA00023015"/>
    </source>
</evidence>
<dbReference type="InterPro" id="IPR036322">
    <property type="entry name" value="WD40_repeat_dom_sf"/>
</dbReference>
<accession>A0A8D2QKH4</accession>
<evidence type="ECO:0000256" key="10">
    <source>
        <dbReference type="SAM" id="SignalP"/>
    </source>
</evidence>
<protein>
    <submittedName>
        <fullName evidence="11">WD repeat domain 82</fullName>
    </submittedName>
</protein>
<reference evidence="11" key="2">
    <citation type="submission" date="2025-09" db="UniProtKB">
        <authorList>
            <consortium name="Ensembl"/>
        </authorList>
    </citation>
    <scope>IDENTIFICATION</scope>
</reference>
<sequence>MGDLNGQGHSKAGLLAVLIMVAPPSLLAVDVIGKGLLEETHAFSRCYRELLKPRDGFGEATRSLFANKIQKLFFLYIKTSDFLKQSCNASVGTGLVDESFVLRFLLQRVQLFLLPPDRPKRTLYSKKYGVDLIRYTHAANTVVYSSNKIDDTIRYLSLHDNKYIRYFPGHTKRVVALSMSPVDDTFISGSLDKTIRLWDLRSPNCQGLMHLQGKPVCSFDPEGLIFAAGVNSEMVKLYDLRSFDKGPFATFKMQYDRTCEWTGLKFSNDGKLILISTNGGFIRLIDAFKGAVLHTFGGYNNSKAVTLEASFTPDSQFIMIGSEDGKIHVWNGESGMKVAVLDGKHTGPITCLQFNPKFMTFASACSNMAFWLPTIDD</sequence>
<keyword evidence="5" id="KW-0677">Repeat</keyword>
<keyword evidence="3" id="KW-0806">Transcription termination</keyword>
<evidence type="ECO:0000313" key="11">
    <source>
        <dbReference type="Ensembl" id="ENSZALP00000022398.1"/>
    </source>
</evidence>
<feature type="chain" id="PRO_5034212097" evidence="10">
    <location>
        <begin position="29"/>
        <end position="377"/>
    </location>
</feature>